<organism evidence="2 3">
    <name type="scientific">Opisthorchis viverrini</name>
    <name type="common">Southeast Asian liver fluke</name>
    <dbReference type="NCBI Taxonomy" id="6198"/>
    <lineage>
        <taxon>Eukaryota</taxon>
        <taxon>Metazoa</taxon>
        <taxon>Spiralia</taxon>
        <taxon>Lophotrochozoa</taxon>
        <taxon>Platyhelminthes</taxon>
        <taxon>Trematoda</taxon>
        <taxon>Digenea</taxon>
        <taxon>Opisthorchiida</taxon>
        <taxon>Opisthorchiata</taxon>
        <taxon>Opisthorchiidae</taxon>
        <taxon>Opisthorchis</taxon>
    </lineage>
</organism>
<keyword evidence="1" id="KW-1133">Transmembrane helix</keyword>
<keyword evidence="3" id="KW-1185">Reference proteome</keyword>
<name>A0A1S8X0R4_OPIVI</name>
<keyword evidence="1" id="KW-0472">Membrane</keyword>
<feature type="transmembrane region" description="Helical" evidence="1">
    <location>
        <begin position="7"/>
        <end position="28"/>
    </location>
</feature>
<dbReference type="Gene3D" id="1.20.1070.10">
    <property type="entry name" value="Rhodopsin 7-helix transmembrane proteins"/>
    <property type="match status" value="1"/>
</dbReference>
<feature type="transmembrane region" description="Helical" evidence="1">
    <location>
        <begin position="55"/>
        <end position="78"/>
    </location>
</feature>
<evidence type="ECO:0008006" key="4">
    <source>
        <dbReference type="Google" id="ProtNLM"/>
    </source>
</evidence>
<dbReference type="EMBL" id="KV892752">
    <property type="protein sequence ID" value="OON20266.1"/>
    <property type="molecule type" value="Genomic_DNA"/>
</dbReference>
<keyword evidence="1" id="KW-0812">Transmembrane</keyword>
<dbReference type="SUPFAM" id="SSF81321">
    <property type="entry name" value="Family A G protein-coupled receptor-like"/>
    <property type="match status" value="1"/>
</dbReference>
<feature type="non-terminal residue" evidence="2">
    <location>
        <position position="181"/>
    </location>
</feature>
<evidence type="ECO:0000313" key="2">
    <source>
        <dbReference type="EMBL" id="OON20266.1"/>
    </source>
</evidence>
<dbReference type="Proteomes" id="UP000243686">
    <property type="component" value="Unassembled WGS sequence"/>
</dbReference>
<accession>A0A1S8X0R4</accession>
<evidence type="ECO:0000256" key="1">
    <source>
        <dbReference type="SAM" id="Phobius"/>
    </source>
</evidence>
<gene>
    <name evidence="2" type="ORF">X801_03853</name>
</gene>
<reference evidence="2 3" key="1">
    <citation type="submission" date="2015-03" db="EMBL/GenBank/DDBJ databases">
        <title>Draft genome of the nematode, Opisthorchis viverrini.</title>
        <authorList>
            <person name="Mitreva M."/>
        </authorList>
    </citation>
    <scope>NUCLEOTIDE SEQUENCE [LARGE SCALE GENOMIC DNA]</scope>
    <source>
        <strain evidence="2">Khon Kaen</strain>
    </source>
</reference>
<dbReference type="AlphaFoldDB" id="A0A1S8X0R4"/>
<proteinExistence type="predicted"/>
<evidence type="ECO:0000313" key="3">
    <source>
        <dbReference type="Proteomes" id="UP000243686"/>
    </source>
</evidence>
<sequence length="181" mass="21423">MRQIQLIIGCYCYEVGMTLFLFIPNFFLRRYESNQCNSQFAFDGHVIEQFFEVQAYLWTLFNYVLPAFVMISSHAYVIHVLRRPTTGQEGIKPYGLRPLKPRQQTKTNRTVNLLTLKSTETVEIRKGNKQKFILQHVWKNLSGNTKKWQKGFQSAWHIILRGFVVTFDELTFLERLTTCWS</sequence>
<protein>
    <recommendedName>
        <fullName evidence="4">G-protein coupled receptors family 1 profile domain-containing protein</fullName>
    </recommendedName>
</protein>